<proteinExistence type="predicted"/>
<name>A0A1S3JFC1_LINAN</name>
<gene>
    <name evidence="3" type="primary">LOC106172746</name>
</gene>
<dbReference type="STRING" id="7574.A0A1S3JFC1"/>
<feature type="region of interest" description="Disordered" evidence="1">
    <location>
        <begin position="1271"/>
        <end position="1290"/>
    </location>
</feature>
<feature type="compositionally biased region" description="Polar residues" evidence="1">
    <location>
        <begin position="586"/>
        <end position="643"/>
    </location>
</feature>
<dbReference type="Proteomes" id="UP000085678">
    <property type="component" value="Unplaced"/>
</dbReference>
<dbReference type="RefSeq" id="XP_013409038.1">
    <property type="nucleotide sequence ID" value="XM_013553584.1"/>
</dbReference>
<feature type="compositionally biased region" description="Polar residues" evidence="1">
    <location>
        <begin position="77"/>
        <end position="92"/>
    </location>
</feature>
<protein>
    <submittedName>
        <fullName evidence="3">Mediator of RNA polymerase II transcription subunit 26</fullName>
    </submittedName>
</protein>
<evidence type="ECO:0000313" key="2">
    <source>
        <dbReference type="Proteomes" id="UP000085678"/>
    </source>
</evidence>
<dbReference type="OrthoDB" id="5346094at2759"/>
<dbReference type="Gene3D" id="2.60.40.340">
    <property type="entry name" value="Rel homology domain (RHD), DNA-binding domain"/>
    <property type="match status" value="1"/>
</dbReference>
<feature type="region of interest" description="Disordered" evidence="1">
    <location>
        <begin position="717"/>
        <end position="775"/>
    </location>
</feature>
<feature type="compositionally biased region" description="Low complexity" evidence="1">
    <location>
        <begin position="216"/>
        <end position="230"/>
    </location>
</feature>
<feature type="compositionally biased region" description="Polar residues" evidence="1">
    <location>
        <begin position="145"/>
        <end position="156"/>
    </location>
</feature>
<dbReference type="InParanoid" id="A0A1S3JFC1"/>
<feature type="compositionally biased region" description="Low complexity" evidence="1">
    <location>
        <begin position="565"/>
        <end position="585"/>
    </location>
</feature>
<dbReference type="PANTHER" id="PTHR12533:SF7">
    <property type="entry name" value="NFAT NUCLEAR FACTOR, ISOFORM B"/>
    <property type="match status" value="1"/>
</dbReference>
<dbReference type="GeneID" id="106172746"/>
<feature type="region of interest" description="Disordered" evidence="1">
    <location>
        <begin position="1338"/>
        <end position="1367"/>
    </location>
</feature>
<feature type="region of interest" description="Disordered" evidence="1">
    <location>
        <begin position="835"/>
        <end position="892"/>
    </location>
</feature>
<feature type="compositionally biased region" description="Polar residues" evidence="1">
    <location>
        <begin position="115"/>
        <end position="125"/>
    </location>
</feature>
<accession>A0A1S3JFC1</accession>
<feature type="compositionally biased region" description="Low complexity" evidence="1">
    <location>
        <begin position="858"/>
        <end position="889"/>
    </location>
</feature>
<feature type="compositionally biased region" description="Polar residues" evidence="1">
    <location>
        <begin position="1350"/>
        <end position="1361"/>
    </location>
</feature>
<feature type="region of interest" description="Disordered" evidence="1">
    <location>
        <begin position="1"/>
        <end position="57"/>
    </location>
</feature>
<feature type="region of interest" description="Disordered" evidence="1">
    <location>
        <begin position="299"/>
        <end position="332"/>
    </location>
</feature>
<sequence>MKETKTVTPLEDTQDDIQGSMSAGKSCLEDDECQFSSDQDPDVTNSQQQSAASCNLTPGQKLVQYFTSQTTNMNSSQYANIGSSGSNITRQDSSGHNSGSSGTNIGSMLTDEQHQQQQHHGSYATQNQSNLQQQSQPSQPLYGETANSSFSPQETITQHHDHFDSSKLDGLSEHLEESAFADHFSVVVGSSEHVDQAIFVQTGASKAQQHCGGTEQQQNQQSSTYQQSQQSSFNVSTQQVQFQQQENFQTPQEQQQHQSLQYQQFLGHFQQPQAANKQQDSFQRENSTPLIQQHDSAMNSHFHQQQGTFQRQNSSFVQQAQPSSPAVSEANPLSQQSMPVLQHGMMDQSALQHQRLQQGQPQQQSLNQQPMQHGQSQQQLLQQQLQHNQQAQLQQTGMIPQSLIHQIPLDNQSQQQQKPVMHQQQLQVNMAPQEPANLQIAALQQQISALQQQIQQNPVQQNIQAQLDQMRQQIQALQNPIQRHIQGQPGVIPQQVQVTPSPIQHQQQMQIQQQGALSQHMQSQMTDPQSPMTHQIQSQTTPLQQRADPQSPVTHQIQSQTTPLQHQVQTQPSPVPQHVQSPMSVKTQDPQSPLQIQMQAQQSPMSQHTSVPSSPIQNPVQMQNPSIHQIQTQQNSVGQQSPVPMQPSINSPIQQQIHAQPSPMSQQVQSPPNLMSQQMQSPLPQSPRQQQKMPVETSFAQPQIQGCTTSVSLPIQSQPNQLQHPGPIQQSPLLQSHESPSPMQRIQNQQNPTQHFPSDQQLPQSQIFGQPSNSNLQQELKPKQSILQAYLEQQQVKDEKLLPQLQQQSSIQQELPQTGIQQQLQQEQSLLQQLQQQQQKPQAAAPQGLDMNQFPAGQSSLPQQQQLSQLQPPHQNLLQQQQQQEQPMQVGTEDQNQNFLVASSVVPSSFQIQQTPPLVVHNSFASLPMVAQPQHTQSSLSNTLPAQTGAAMSVTSTQQHTTLLQGHQEVEQSWASQQQDISLPLANQQNNNVFDSVMASQILQQQQLQKQTSHGHEEDDGHGFVTLATKELVQLLAETSTHSQQHFQFDQQQHVSSLAQMISQPLSTATVGVMSQRGAAATGVAFLQQVLRDNTDLPAGKSESGSHMNTFNVNSVVTGTSSLAASVGSTYSSQASVSQTSNAVFCCQQSAVVQGNRSVEAVSILQGHCVDSLPTFSVAANNVFETSAPASTPVETSTYLTSGVALEARTITTVAAITPDTTAVTPVMASSAPKELLKFLITETHPISSTVESFSKPQTELARHLDDEMFLSPTHSDSDQEPDSTDVSTPIASMSEDTQMALVQRSNDLVLDDETIFSTLDEGEYFGGMFDNNYNKPRKVAKAHRHDTPSSRPSDCTTQKAPGQEKGFDVNGASVIFSKFGKDVPGVFTFTGNSTSTSAVLKTRPSTKPVVISKGLKREASGSCLGKSRGWKEPSLVQAFVSKVGEYELKVVTQPEKQHRARYMTEGSRGAIKDESQQGNPVVQLLGYHQPCTLQIFIGTDTGKVRPHGFYQVCKVSGKSSTPCRERDIDGTTVIEIDMNPESDMTVK</sequence>
<keyword evidence="2" id="KW-1185">Reference proteome</keyword>
<feature type="compositionally biased region" description="Low complexity" evidence="1">
    <location>
        <begin position="94"/>
        <end position="107"/>
    </location>
</feature>
<feature type="compositionally biased region" description="Low complexity" evidence="1">
    <location>
        <begin position="646"/>
        <end position="691"/>
    </location>
</feature>
<dbReference type="InterPro" id="IPR008967">
    <property type="entry name" value="p53-like_TF_DNA-bd_sf"/>
</dbReference>
<organism evidence="2 3">
    <name type="scientific">Lingula anatina</name>
    <name type="common">Brachiopod</name>
    <name type="synonym">Lingula unguis</name>
    <dbReference type="NCBI Taxonomy" id="7574"/>
    <lineage>
        <taxon>Eukaryota</taxon>
        <taxon>Metazoa</taxon>
        <taxon>Spiralia</taxon>
        <taxon>Lophotrochozoa</taxon>
        <taxon>Brachiopoda</taxon>
        <taxon>Linguliformea</taxon>
        <taxon>Lingulata</taxon>
        <taxon>Lingulida</taxon>
        <taxon>Linguloidea</taxon>
        <taxon>Lingulidae</taxon>
        <taxon>Lingula</taxon>
    </lineage>
</organism>
<dbReference type="PANTHER" id="PTHR12533">
    <property type="entry name" value="NFAT"/>
    <property type="match status" value="1"/>
</dbReference>
<dbReference type="KEGG" id="lak:106172746"/>
<feature type="region of interest" description="Disordered" evidence="1">
    <location>
        <begin position="345"/>
        <end position="383"/>
    </location>
</feature>
<feature type="compositionally biased region" description="Low complexity" evidence="1">
    <location>
        <begin position="502"/>
        <end position="514"/>
    </location>
</feature>
<evidence type="ECO:0000313" key="3">
    <source>
        <dbReference type="RefSeq" id="XP_013409038.1"/>
    </source>
</evidence>
<dbReference type="GO" id="GO:0005667">
    <property type="term" value="C:transcription regulator complex"/>
    <property type="evidence" value="ECO:0007669"/>
    <property type="project" value="TreeGrafter"/>
</dbReference>
<dbReference type="GO" id="GO:0000981">
    <property type="term" value="F:DNA-binding transcription factor activity, RNA polymerase II-specific"/>
    <property type="evidence" value="ECO:0007669"/>
    <property type="project" value="TreeGrafter"/>
</dbReference>
<dbReference type="InterPro" id="IPR037059">
    <property type="entry name" value="RHD_DNA_bind_dom_sf"/>
</dbReference>
<reference evidence="3" key="1">
    <citation type="submission" date="2025-08" db="UniProtKB">
        <authorList>
            <consortium name="RefSeq"/>
        </authorList>
    </citation>
    <scope>IDENTIFICATION</scope>
    <source>
        <tissue evidence="3">Gonads</tissue>
    </source>
</reference>
<feature type="region of interest" description="Disordered" evidence="1">
    <location>
        <begin position="502"/>
        <end position="699"/>
    </location>
</feature>
<evidence type="ECO:0000256" key="1">
    <source>
        <dbReference type="SAM" id="MobiDB-lite"/>
    </source>
</evidence>
<dbReference type="SUPFAM" id="SSF49417">
    <property type="entry name" value="p53-like transcription factors"/>
    <property type="match status" value="1"/>
</dbReference>
<dbReference type="GO" id="GO:0000978">
    <property type="term" value="F:RNA polymerase II cis-regulatory region sequence-specific DNA binding"/>
    <property type="evidence" value="ECO:0007669"/>
    <property type="project" value="TreeGrafter"/>
</dbReference>
<feature type="compositionally biased region" description="Polar residues" evidence="1">
    <location>
        <begin position="34"/>
        <end position="57"/>
    </location>
</feature>
<feature type="compositionally biased region" description="Low complexity" evidence="1">
    <location>
        <begin position="348"/>
        <end position="383"/>
    </location>
</feature>
<feature type="region of interest" description="Disordered" evidence="1">
    <location>
        <begin position="77"/>
        <end position="165"/>
    </location>
</feature>
<dbReference type="InterPro" id="IPR008366">
    <property type="entry name" value="NFAT"/>
</dbReference>
<feature type="compositionally biased region" description="Low complexity" evidence="1">
    <location>
        <begin position="126"/>
        <end position="141"/>
    </location>
</feature>
<feature type="compositionally biased region" description="Low complexity" evidence="1">
    <location>
        <begin position="835"/>
        <end position="849"/>
    </location>
</feature>
<feature type="compositionally biased region" description="Polar residues" evidence="1">
    <location>
        <begin position="515"/>
        <end position="564"/>
    </location>
</feature>
<feature type="region of interest" description="Disordered" evidence="1">
    <location>
        <begin position="210"/>
        <end position="230"/>
    </location>
</feature>